<accession>A0AAU9KPP5</accession>
<keyword evidence="6" id="KW-1185">Reference proteome</keyword>
<proteinExistence type="predicted"/>
<dbReference type="SUPFAM" id="SSF56024">
    <property type="entry name" value="Phospholipase D/nuclease"/>
    <property type="match status" value="2"/>
</dbReference>
<dbReference type="GO" id="GO:0005634">
    <property type="term" value="C:nucleus"/>
    <property type="evidence" value="ECO:0007669"/>
    <property type="project" value="InterPro"/>
</dbReference>
<feature type="region of interest" description="Disordered" evidence="4">
    <location>
        <begin position="1"/>
        <end position="23"/>
    </location>
</feature>
<dbReference type="Gene3D" id="3.30.870.10">
    <property type="entry name" value="Endonuclease Chain A"/>
    <property type="match status" value="2"/>
</dbReference>
<evidence type="ECO:0000313" key="6">
    <source>
        <dbReference type="Proteomes" id="UP001162131"/>
    </source>
</evidence>
<feature type="active site" description="Nucleophile" evidence="1">
    <location>
        <position position="148"/>
    </location>
</feature>
<evidence type="ECO:0000256" key="3">
    <source>
        <dbReference type="PIRSR" id="PIRSR610347-3"/>
    </source>
</evidence>
<organism evidence="5 6">
    <name type="scientific">Blepharisma stoltei</name>
    <dbReference type="NCBI Taxonomy" id="1481888"/>
    <lineage>
        <taxon>Eukaryota</taxon>
        <taxon>Sar</taxon>
        <taxon>Alveolata</taxon>
        <taxon>Ciliophora</taxon>
        <taxon>Postciliodesmatophora</taxon>
        <taxon>Heterotrichea</taxon>
        <taxon>Heterotrichida</taxon>
        <taxon>Blepharismidae</taxon>
        <taxon>Blepharisma</taxon>
    </lineage>
</organism>
<feature type="active site" description="Proton donor/acceptor" evidence="1">
    <location>
        <position position="355"/>
    </location>
</feature>
<evidence type="ECO:0000313" key="5">
    <source>
        <dbReference type="EMBL" id="CAG9335249.1"/>
    </source>
</evidence>
<dbReference type="AlphaFoldDB" id="A0AAU9KPP5"/>
<name>A0AAU9KPP5_9CILI</name>
<dbReference type="InterPro" id="IPR010347">
    <property type="entry name" value="Tdp1"/>
</dbReference>
<evidence type="ECO:0000256" key="2">
    <source>
        <dbReference type="PIRSR" id="PIRSR610347-2"/>
    </source>
</evidence>
<dbReference type="GO" id="GO:0006281">
    <property type="term" value="P:DNA repair"/>
    <property type="evidence" value="ECO:0007669"/>
    <property type="project" value="InterPro"/>
</dbReference>
<evidence type="ECO:0008006" key="7">
    <source>
        <dbReference type="Google" id="ProtNLM"/>
    </source>
</evidence>
<dbReference type="CDD" id="cd09122">
    <property type="entry name" value="PLDc_Tdp1_1"/>
    <property type="match status" value="1"/>
</dbReference>
<dbReference type="EMBL" id="CAJZBQ010000062">
    <property type="protein sequence ID" value="CAG9335249.1"/>
    <property type="molecule type" value="Genomic_DNA"/>
</dbReference>
<feature type="site" description="Interaction with DNA" evidence="3">
    <location>
        <position position="381"/>
    </location>
</feature>
<dbReference type="GO" id="GO:0008081">
    <property type="term" value="F:phosphoric diester hydrolase activity"/>
    <property type="evidence" value="ECO:0007669"/>
    <property type="project" value="InterPro"/>
</dbReference>
<sequence length="446" mass="51190">MDVPVKRKREEDEEDSVEEDKNYEENNLILRELAHQRRKRKEESSAFIKDGTTIYMTALDYIQNPPSHLLSFRQLMYEDLLENPRSPKTLISALLTTFCYEETFIAPLLKQGIKTCLITESSSPGRFNISEGFTIISPRKEVSWGKFHAKLFLLKFPDKLRVVVCSANLVQYDWASIGQVVWFQDFPAGYSRENSFLAQLQRFLVKVMPISYDMKEHLGIDLENYDFSNPKVELVCSVPGRTPDLANSGQARMRRLISQTGNTYSDLLIQCSSLGKLNRKVMGEFCKSFANNLLANYEIIFPSLRTVENSHLGKGGGGTTFIKEEHCNAAEFPKKALRDIASPLEFPQICKHLSHSKVVIAHNNYEIDDDTIFYFGSHNLSPAAWGTWEKNSTRIYMMNYEMGVLFLPKPGSKAMKKEMVRRLPFAVPPPKYQENDEPWLIDKHLN</sequence>
<protein>
    <recommendedName>
        <fullName evidence="7">Tyrosyl-DNA phosphodiesterase</fullName>
    </recommendedName>
</protein>
<comment type="caution">
    <text evidence="5">The sequence shown here is derived from an EMBL/GenBank/DDBJ whole genome shotgun (WGS) entry which is preliminary data.</text>
</comment>
<dbReference type="Proteomes" id="UP001162131">
    <property type="component" value="Unassembled WGS sequence"/>
</dbReference>
<evidence type="ECO:0000256" key="4">
    <source>
        <dbReference type="SAM" id="MobiDB-lite"/>
    </source>
</evidence>
<dbReference type="PANTHER" id="PTHR12415">
    <property type="entry name" value="TYROSYL-DNA PHOSPHODIESTERASE 1"/>
    <property type="match status" value="1"/>
</dbReference>
<dbReference type="Pfam" id="PF06087">
    <property type="entry name" value="Tyr-DNA_phospho"/>
    <property type="match status" value="1"/>
</dbReference>
<evidence type="ECO:0000256" key="1">
    <source>
        <dbReference type="PIRSR" id="PIRSR610347-1"/>
    </source>
</evidence>
<gene>
    <name evidence="5" type="ORF">BSTOLATCC_MIC63726</name>
</gene>
<reference evidence="5" key="1">
    <citation type="submission" date="2021-09" db="EMBL/GenBank/DDBJ databases">
        <authorList>
            <consortium name="AG Swart"/>
            <person name="Singh M."/>
            <person name="Singh A."/>
            <person name="Seah K."/>
            <person name="Emmerich C."/>
        </authorList>
    </citation>
    <scope>NUCLEOTIDE SEQUENCE</scope>
    <source>
        <strain evidence="5">ATCC30299</strain>
    </source>
</reference>
<feature type="compositionally biased region" description="Basic and acidic residues" evidence="4">
    <location>
        <begin position="1"/>
        <end position="10"/>
    </location>
</feature>
<feature type="binding site" evidence="2">
    <location>
        <position position="150"/>
    </location>
    <ligand>
        <name>substrate</name>
    </ligand>
</feature>
<feature type="binding site" evidence="2">
    <location>
        <position position="357"/>
    </location>
    <ligand>
        <name>substrate</name>
    </ligand>
</feature>
<dbReference type="PANTHER" id="PTHR12415:SF3">
    <property type="entry name" value="OS04G0403400 PROTEIN"/>
    <property type="match status" value="1"/>
</dbReference>